<keyword evidence="3" id="KW-1185">Reference proteome</keyword>
<dbReference type="EMBL" id="AWQS01000338">
    <property type="protein sequence ID" value="EWT04088.1"/>
    <property type="molecule type" value="Genomic_DNA"/>
</dbReference>
<dbReference type="Proteomes" id="UP000019494">
    <property type="component" value="Unassembled WGS sequence"/>
</dbReference>
<dbReference type="Gene3D" id="3.30.70.930">
    <property type="match status" value="1"/>
</dbReference>
<comment type="caution">
    <text evidence="2">The sequence shown here is derived from an EMBL/GenBank/DDBJ whole genome shotgun (WGS) entry which is preliminary data.</text>
</comment>
<dbReference type="OrthoDB" id="9796595at2"/>
<dbReference type="AlphaFoldDB" id="W9GH00"/>
<dbReference type="SUPFAM" id="SSF89957">
    <property type="entry name" value="MTH1187/YkoF-like"/>
    <property type="match status" value="1"/>
</dbReference>
<dbReference type="Pfam" id="PF01910">
    <property type="entry name" value="Thiamine_BP"/>
    <property type="match status" value="1"/>
</dbReference>
<organism evidence="2 3">
    <name type="scientific">Intrasporangium chromatireducens Q5-1</name>
    <dbReference type="NCBI Taxonomy" id="584657"/>
    <lineage>
        <taxon>Bacteria</taxon>
        <taxon>Bacillati</taxon>
        <taxon>Actinomycetota</taxon>
        <taxon>Actinomycetes</taxon>
        <taxon>Micrococcales</taxon>
        <taxon>Intrasporangiaceae</taxon>
        <taxon>Intrasporangium</taxon>
    </lineage>
</organism>
<protein>
    <recommendedName>
        <fullName evidence="1">Thiamine-binding protein domain-containing protein</fullName>
    </recommendedName>
</protein>
<evidence type="ECO:0000313" key="3">
    <source>
        <dbReference type="Proteomes" id="UP000019494"/>
    </source>
</evidence>
<dbReference type="InterPro" id="IPR002767">
    <property type="entry name" value="Thiamine_BP"/>
</dbReference>
<dbReference type="InterPro" id="IPR029756">
    <property type="entry name" value="MTH1187/YkoF-like"/>
</dbReference>
<accession>W9GH00</accession>
<evidence type="ECO:0000259" key="1">
    <source>
        <dbReference type="Pfam" id="PF01910"/>
    </source>
</evidence>
<evidence type="ECO:0000313" key="2">
    <source>
        <dbReference type="EMBL" id="EWT04088.1"/>
    </source>
</evidence>
<dbReference type="RefSeq" id="WP_034721788.1">
    <property type="nucleotide sequence ID" value="NZ_AWQS01000338.1"/>
</dbReference>
<gene>
    <name evidence="2" type="ORF">N864_16050</name>
</gene>
<proteinExistence type="predicted"/>
<feature type="domain" description="Thiamine-binding protein" evidence="1">
    <location>
        <begin position="6"/>
        <end position="76"/>
    </location>
</feature>
<name>W9GH00_9MICO</name>
<reference evidence="3" key="1">
    <citation type="submission" date="2013-08" db="EMBL/GenBank/DDBJ databases">
        <title>Intrasporangium oryzae NRRL B-24470.</title>
        <authorList>
            <person name="Liu H."/>
            <person name="Wang G."/>
        </authorList>
    </citation>
    <scope>NUCLEOTIDE SEQUENCE [LARGE SCALE GENOMIC DNA]</scope>
    <source>
        <strain evidence="3">Q5-1</strain>
    </source>
</reference>
<sequence>MRLEVEFTTEPFVGEADEAPAHAIRALSVATEAGLTAEFGPLGTLVTGESDDVVRSIGPIVEAALQAGASRITLQVHRAGD</sequence>